<evidence type="ECO:0000313" key="7">
    <source>
        <dbReference type="EMBL" id="RAL52330.1"/>
    </source>
</evidence>
<proteinExistence type="predicted"/>
<feature type="region of interest" description="Disordered" evidence="5">
    <location>
        <begin position="328"/>
        <end position="347"/>
    </location>
</feature>
<feature type="region of interest" description="Disordered" evidence="5">
    <location>
        <begin position="1"/>
        <end position="94"/>
    </location>
</feature>
<feature type="compositionally biased region" description="Polar residues" evidence="5">
    <location>
        <begin position="375"/>
        <end position="386"/>
    </location>
</feature>
<dbReference type="GO" id="GO:0005634">
    <property type="term" value="C:nucleus"/>
    <property type="evidence" value="ECO:0007669"/>
    <property type="project" value="UniProtKB-SubCell"/>
</dbReference>
<keyword evidence="4" id="KW-0539">Nucleus</keyword>
<dbReference type="NCBIfam" id="TIGR01557">
    <property type="entry name" value="myb_SHAQKYF"/>
    <property type="match status" value="1"/>
</dbReference>
<dbReference type="PROSITE" id="PS51294">
    <property type="entry name" value="HTH_MYB"/>
    <property type="match status" value="1"/>
</dbReference>
<evidence type="ECO:0000313" key="8">
    <source>
        <dbReference type="Proteomes" id="UP000249390"/>
    </source>
</evidence>
<dbReference type="FunFam" id="1.10.10.60:FF:000002">
    <property type="entry name" value="Myb family transcription factor"/>
    <property type="match status" value="1"/>
</dbReference>
<dbReference type="InterPro" id="IPR017930">
    <property type="entry name" value="Myb_dom"/>
</dbReference>
<accession>A0A328E442</accession>
<feature type="region of interest" description="Disordered" evidence="5">
    <location>
        <begin position="356"/>
        <end position="386"/>
    </location>
</feature>
<organism evidence="7 8">
    <name type="scientific">Cuscuta australis</name>
    <dbReference type="NCBI Taxonomy" id="267555"/>
    <lineage>
        <taxon>Eukaryota</taxon>
        <taxon>Viridiplantae</taxon>
        <taxon>Streptophyta</taxon>
        <taxon>Embryophyta</taxon>
        <taxon>Tracheophyta</taxon>
        <taxon>Spermatophyta</taxon>
        <taxon>Magnoliopsida</taxon>
        <taxon>eudicotyledons</taxon>
        <taxon>Gunneridae</taxon>
        <taxon>Pentapetalae</taxon>
        <taxon>asterids</taxon>
        <taxon>lamiids</taxon>
        <taxon>Solanales</taxon>
        <taxon>Convolvulaceae</taxon>
        <taxon>Cuscuteae</taxon>
        <taxon>Cuscuta</taxon>
        <taxon>Cuscuta subgen. Grammica</taxon>
        <taxon>Cuscuta sect. Cleistogrammica</taxon>
    </lineage>
</organism>
<evidence type="ECO:0000259" key="6">
    <source>
        <dbReference type="PROSITE" id="PS51294"/>
    </source>
</evidence>
<gene>
    <name evidence="7" type="ORF">DM860_016179</name>
</gene>
<evidence type="ECO:0000256" key="4">
    <source>
        <dbReference type="ARBA" id="ARBA00023242"/>
    </source>
</evidence>
<dbReference type="InterPro" id="IPR009057">
    <property type="entry name" value="Homeodomain-like_sf"/>
</dbReference>
<feature type="domain" description="HTH myb-type" evidence="6">
    <location>
        <begin position="93"/>
        <end position="153"/>
    </location>
</feature>
<keyword evidence="3" id="KW-0804">Transcription</keyword>
<dbReference type="GO" id="GO:0000976">
    <property type="term" value="F:transcription cis-regulatory region binding"/>
    <property type="evidence" value="ECO:0007669"/>
    <property type="project" value="UniProtKB-ARBA"/>
</dbReference>
<evidence type="ECO:0000256" key="1">
    <source>
        <dbReference type="ARBA" id="ARBA00004123"/>
    </source>
</evidence>
<keyword evidence="8" id="KW-1185">Reference proteome</keyword>
<comment type="subcellular location">
    <subcellularLocation>
        <location evidence="1">Nucleus</location>
    </subcellularLocation>
</comment>
<feature type="compositionally biased region" description="Polar residues" evidence="5">
    <location>
        <begin position="44"/>
        <end position="53"/>
    </location>
</feature>
<dbReference type="PANTHER" id="PTHR31314:SF164">
    <property type="entry name" value="HTH MYB-TYPE DOMAIN-CONTAINING PROTEIN"/>
    <property type="match status" value="1"/>
</dbReference>
<dbReference type="EMBL" id="NQVE01000035">
    <property type="protein sequence ID" value="RAL52330.1"/>
    <property type="molecule type" value="Genomic_DNA"/>
</dbReference>
<dbReference type="Gene3D" id="1.10.10.60">
    <property type="entry name" value="Homeodomain-like"/>
    <property type="match status" value="1"/>
</dbReference>
<dbReference type="SUPFAM" id="SSF46689">
    <property type="entry name" value="Homeodomain-like"/>
    <property type="match status" value="1"/>
</dbReference>
<evidence type="ECO:0000256" key="5">
    <source>
        <dbReference type="SAM" id="MobiDB-lite"/>
    </source>
</evidence>
<dbReference type="AlphaFoldDB" id="A0A328E442"/>
<protein>
    <recommendedName>
        <fullName evidence="6">HTH myb-type domain-containing protein</fullName>
    </recommendedName>
</protein>
<dbReference type="Proteomes" id="UP000249390">
    <property type="component" value="Unassembled WGS sequence"/>
</dbReference>
<reference evidence="7 8" key="1">
    <citation type="submission" date="2018-06" db="EMBL/GenBank/DDBJ databases">
        <title>The Genome of Cuscuta australis (Dodder) Provides Insight into the Evolution of Plant Parasitism.</title>
        <authorList>
            <person name="Liu H."/>
        </authorList>
    </citation>
    <scope>NUCLEOTIDE SEQUENCE [LARGE SCALE GENOMIC DNA]</scope>
    <source>
        <strain evidence="8">cv. Yunnan</strain>
        <tissue evidence="7">Vines</tissue>
    </source>
</reference>
<dbReference type="InterPro" id="IPR001005">
    <property type="entry name" value="SANT/Myb"/>
</dbReference>
<feature type="compositionally biased region" description="Basic and acidic residues" evidence="5">
    <location>
        <begin position="337"/>
        <end position="347"/>
    </location>
</feature>
<feature type="compositionally biased region" description="Low complexity" evidence="5">
    <location>
        <begin position="68"/>
        <end position="87"/>
    </location>
</feature>
<dbReference type="PANTHER" id="PTHR31314">
    <property type="entry name" value="MYB FAMILY TRANSCRIPTION FACTOR PHL7-LIKE"/>
    <property type="match status" value="1"/>
</dbReference>
<keyword evidence="2" id="KW-0805">Transcription regulation</keyword>
<evidence type="ECO:0000256" key="3">
    <source>
        <dbReference type="ARBA" id="ARBA00023163"/>
    </source>
</evidence>
<comment type="caution">
    <text evidence="7">The sequence shown here is derived from an EMBL/GenBank/DDBJ whole genome shotgun (WGS) entry which is preliminary data.</text>
</comment>
<sequence length="386" mass="42709">MKTPNTVEKGLVKEMNDQTTTQEEDDDEPLLGQSRGEEAAVNVNGRSSSSNDSTVEENHNGKKKKTAATKANSNSNSNSNNNNNSGSVRQYVRSKTPRLRWTPDLHLCFVHAVQRLGGQERATPKLVLQLMNIKGLSIAHVKSHLQMYRSKKADDPYQVTPANNRRLLLGNGDPLMFNFTNLQRLQPFYHSSPDTAGLRFDESPWLRHPTSSSLFNNNNNNHYLDGAAVSNAMIRHGLGRNYYLNGGRLSDFPMMTSPTQYHCPDHRRRRKTPGDNTATVPPPLLPRFPTALNKHRISEEVTAAPPGSAKRKPAADSDVNLDLKLSLKTSSTGGYNDGEKRKKVGEYDDVTRLSLYPFSSAASPPPSPTRKMGTGRSSSSSLELTL</sequence>
<dbReference type="InterPro" id="IPR046955">
    <property type="entry name" value="PHR1-like"/>
</dbReference>
<evidence type="ECO:0000256" key="2">
    <source>
        <dbReference type="ARBA" id="ARBA00023015"/>
    </source>
</evidence>
<dbReference type="InterPro" id="IPR006447">
    <property type="entry name" value="Myb_dom_plants"/>
</dbReference>
<dbReference type="Pfam" id="PF00249">
    <property type="entry name" value="Myb_DNA-binding"/>
    <property type="match status" value="1"/>
</dbReference>
<name>A0A328E442_9ASTE</name>
<dbReference type="GO" id="GO:0010597">
    <property type="term" value="P:green leaf volatile biosynthetic process"/>
    <property type="evidence" value="ECO:0007669"/>
    <property type="project" value="UniProtKB-ARBA"/>
</dbReference>
<feature type="region of interest" description="Disordered" evidence="5">
    <location>
        <begin position="255"/>
        <end position="289"/>
    </location>
</feature>
<dbReference type="GO" id="GO:0003700">
    <property type="term" value="F:DNA-binding transcription factor activity"/>
    <property type="evidence" value="ECO:0007669"/>
    <property type="project" value="InterPro"/>
</dbReference>